<dbReference type="STRING" id="582899.Hden_0525"/>
<dbReference type="OrthoDB" id="255727at2"/>
<dbReference type="KEGG" id="hdn:Hden_0525"/>
<gene>
    <name evidence="6" type="ordered locus">Hden_0525</name>
</gene>
<evidence type="ECO:0000313" key="6">
    <source>
        <dbReference type="EMBL" id="ADJ22346.1"/>
    </source>
</evidence>
<dbReference type="HOGENOM" id="CLU_045961_0_0_5"/>
<keyword evidence="1" id="KW-0560">Oxidoreductase</keyword>
<dbReference type="AlphaFoldDB" id="D8JS87"/>
<keyword evidence="7" id="KW-1185">Reference proteome</keyword>
<evidence type="ECO:0000256" key="4">
    <source>
        <dbReference type="SAM" id="SignalP"/>
    </source>
</evidence>
<evidence type="ECO:0000256" key="2">
    <source>
        <dbReference type="PIRSR" id="PIRSR000296-1"/>
    </source>
</evidence>
<dbReference type="eggNOG" id="COG0753">
    <property type="taxonomic scope" value="Bacteria"/>
</dbReference>
<accession>D8JS87</accession>
<dbReference type="PROSITE" id="PS51402">
    <property type="entry name" value="CATALASE_3"/>
    <property type="match status" value="1"/>
</dbReference>
<dbReference type="Pfam" id="PF00199">
    <property type="entry name" value="Catalase"/>
    <property type="match status" value="1"/>
</dbReference>
<proteinExistence type="inferred from homology"/>
<feature type="binding site" description="axial binding residue" evidence="3">
    <location>
        <position position="317"/>
    </location>
    <ligand>
        <name>heme</name>
        <dbReference type="ChEBI" id="CHEBI:30413"/>
    </ligand>
    <ligandPart>
        <name>Fe</name>
        <dbReference type="ChEBI" id="CHEBI:18248"/>
    </ligandPart>
</feature>
<dbReference type="GO" id="GO:0046872">
    <property type="term" value="F:metal ion binding"/>
    <property type="evidence" value="ECO:0007669"/>
    <property type="project" value="UniProtKB-KW"/>
</dbReference>
<protein>
    <recommendedName>
        <fullName evidence="1">Catalase-related peroxidase</fullName>
        <ecNumber evidence="1">1.11.1.-</ecNumber>
    </recommendedName>
</protein>
<comment type="cofactor">
    <cofactor evidence="1">
        <name>heme</name>
        <dbReference type="ChEBI" id="CHEBI:30413"/>
    </cofactor>
</comment>
<feature type="active site" evidence="2">
    <location>
        <position position="49"/>
    </location>
</feature>
<keyword evidence="4" id="KW-0732">Signal</keyword>
<feature type="domain" description="Catalase core" evidence="5">
    <location>
        <begin position="19"/>
        <end position="326"/>
    </location>
</feature>
<keyword evidence="1 3" id="KW-0408">Iron</keyword>
<dbReference type="PANTHER" id="PTHR11465:SF62">
    <property type="entry name" value="CATALASE T"/>
    <property type="match status" value="1"/>
</dbReference>
<dbReference type="Gene3D" id="1.20.1280.120">
    <property type="match status" value="1"/>
</dbReference>
<evidence type="ECO:0000313" key="7">
    <source>
        <dbReference type="Proteomes" id="UP000002033"/>
    </source>
</evidence>
<dbReference type="EMBL" id="CP002083">
    <property type="protein sequence ID" value="ADJ22346.1"/>
    <property type="molecule type" value="Genomic_DNA"/>
</dbReference>
<dbReference type="InterPro" id="IPR018028">
    <property type="entry name" value="Catalase"/>
</dbReference>
<dbReference type="PANTHER" id="PTHR11465">
    <property type="entry name" value="CATALASE"/>
    <property type="match status" value="1"/>
</dbReference>
<feature type="signal peptide" evidence="4">
    <location>
        <begin position="1"/>
        <end position="23"/>
    </location>
</feature>
<dbReference type="GO" id="GO:0005737">
    <property type="term" value="C:cytoplasm"/>
    <property type="evidence" value="ECO:0007669"/>
    <property type="project" value="TreeGrafter"/>
</dbReference>
<dbReference type="PIRSF" id="PIRSF000296">
    <property type="entry name" value="SrpA"/>
    <property type="match status" value="1"/>
</dbReference>
<dbReference type="InterPro" id="IPR011614">
    <property type="entry name" value="Catalase_core"/>
</dbReference>
<dbReference type="RefSeq" id="WP_013214565.1">
    <property type="nucleotide sequence ID" value="NC_014313.1"/>
</dbReference>
<evidence type="ECO:0000259" key="5">
    <source>
        <dbReference type="SMART" id="SM01060"/>
    </source>
</evidence>
<dbReference type="Proteomes" id="UP000002033">
    <property type="component" value="Chromosome"/>
</dbReference>
<reference evidence="7" key="1">
    <citation type="journal article" date="2011" name="J. Bacteriol.">
        <title>Genome sequences of eight morphologically diverse alphaproteobacteria.</title>
        <authorList>
            <consortium name="US DOE Joint Genome Institute"/>
            <person name="Brown P.J."/>
            <person name="Kysela D.T."/>
            <person name="Buechlein A."/>
            <person name="Hemmerich C."/>
            <person name="Brun Y.V."/>
        </authorList>
    </citation>
    <scope>NUCLEOTIDE SEQUENCE [LARGE SCALE GENOMIC DNA]</scope>
    <source>
        <strain evidence="7">ATCC 51888 / DSM 1869 / NCIB 11706 / TK 0415</strain>
    </source>
</reference>
<dbReference type="EC" id="1.11.1.-" evidence="1"/>
<evidence type="ECO:0000256" key="1">
    <source>
        <dbReference type="PIRNR" id="PIRNR000296"/>
    </source>
</evidence>
<dbReference type="InterPro" id="IPR020835">
    <property type="entry name" value="Catalase_sf"/>
</dbReference>
<comment type="function">
    <text evidence="1">Has an organic peroxide-dependent peroxidase activity.</text>
</comment>
<keyword evidence="1 3" id="KW-0349">Heme</keyword>
<dbReference type="InterPro" id="IPR024168">
    <property type="entry name" value="Catalase_SrpA-type_pred"/>
</dbReference>
<dbReference type="GO" id="GO:0042542">
    <property type="term" value="P:response to hydrogen peroxide"/>
    <property type="evidence" value="ECO:0007669"/>
    <property type="project" value="TreeGrafter"/>
</dbReference>
<dbReference type="SMART" id="SM01060">
    <property type="entry name" value="Catalase"/>
    <property type="match status" value="1"/>
</dbReference>
<dbReference type="CDD" id="cd08153">
    <property type="entry name" value="srpA_like"/>
    <property type="match status" value="1"/>
</dbReference>
<dbReference type="Gene3D" id="2.40.180.10">
    <property type="entry name" value="Catalase core domain"/>
    <property type="match status" value="1"/>
</dbReference>
<name>D8JS87_HYPDA</name>
<feature type="chain" id="PRO_5003116431" description="Catalase-related peroxidase" evidence="4">
    <location>
        <begin position="24"/>
        <end position="326"/>
    </location>
</feature>
<dbReference type="SUPFAM" id="SSF56634">
    <property type="entry name" value="Heme-dependent catalase-like"/>
    <property type="match status" value="1"/>
</dbReference>
<organism evidence="6 7">
    <name type="scientific">Hyphomicrobium denitrificans (strain ATCC 51888 / DSM 1869 / NCIMB 11706 / TK 0415)</name>
    <dbReference type="NCBI Taxonomy" id="582899"/>
    <lineage>
        <taxon>Bacteria</taxon>
        <taxon>Pseudomonadati</taxon>
        <taxon>Pseudomonadota</taxon>
        <taxon>Alphaproteobacteria</taxon>
        <taxon>Hyphomicrobiales</taxon>
        <taxon>Hyphomicrobiaceae</taxon>
        <taxon>Hyphomicrobium</taxon>
    </lineage>
</organism>
<comment type="similarity">
    <text evidence="1">Belongs to the catalase family.</text>
</comment>
<dbReference type="GO" id="GO:0004096">
    <property type="term" value="F:catalase activity"/>
    <property type="evidence" value="ECO:0007669"/>
    <property type="project" value="InterPro"/>
</dbReference>
<keyword evidence="1 3" id="KW-0479">Metal-binding</keyword>
<dbReference type="GO" id="GO:0042744">
    <property type="term" value="P:hydrogen peroxide catabolic process"/>
    <property type="evidence" value="ECO:0007669"/>
    <property type="project" value="TreeGrafter"/>
</dbReference>
<dbReference type="GO" id="GO:0020037">
    <property type="term" value="F:heme binding"/>
    <property type="evidence" value="ECO:0007669"/>
    <property type="project" value="InterPro"/>
</dbReference>
<keyword evidence="1" id="KW-0575">Peroxidase</keyword>
<evidence type="ECO:0000256" key="3">
    <source>
        <dbReference type="PIRSR" id="PIRSR000296-2"/>
    </source>
</evidence>
<sequence length="326" mass="33712" precursor="true">MKEAAIPLLIAAAISLLAINAKAEEVPPEAMVDAVNGVFGVHQGARAVHAKGTVLTGTFAASPEAAALTTAPHLQAGSTVPVTVRFSNFAGIPTIADNDGLASPRGLALKFKLADGSETDIVAHSFNGFPVATTGEFRQLLIALGTSKPDTPKPTPLDTFLGDHPIAKTFLTAAKPNPVSFASLPYYAVNAFKLTNKDGKAAFVRYQIVPAGGEHYLSDADAKAAAASYLSDEIKKRVGEGPVAFTLVAQIADAGDKVDDPSIAWPADRKTVPLGTITLTKSAGDDAANKELVFMPNAVPAGIEAADPMIADRGAVYAASFARRNP</sequence>